<gene>
    <name evidence="1" type="primary">HMCN1.7</name>
    <name evidence="1" type="ORF">GBF38_008145</name>
</gene>
<reference evidence="1" key="1">
    <citation type="submission" date="2020-04" db="EMBL/GenBank/DDBJ databases">
        <title>A chromosome-scale assembly and high-density genetic map of the yellow drum (Nibea albiflora) genome.</title>
        <authorList>
            <person name="Xu D."/>
            <person name="Zhang W."/>
            <person name="Chen R."/>
            <person name="Tan P."/>
            <person name="Wang L."/>
            <person name="Song H."/>
            <person name="Tian L."/>
            <person name="Zhu Q."/>
            <person name="Wang B."/>
        </authorList>
    </citation>
    <scope>NUCLEOTIDE SEQUENCE</scope>
    <source>
        <strain evidence="1">ZJHYS-2018</strain>
    </source>
</reference>
<dbReference type="EMBL" id="CM024791">
    <property type="protein sequence ID" value="KAG8004063.1"/>
    <property type="molecule type" value="Genomic_DNA"/>
</dbReference>
<keyword evidence="2" id="KW-1185">Reference proteome</keyword>
<evidence type="ECO:0000313" key="2">
    <source>
        <dbReference type="Proteomes" id="UP000805704"/>
    </source>
</evidence>
<organism evidence="1 2">
    <name type="scientific">Nibea albiflora</name>
    <name type="common">Yellow drum</name>
    <name type="synonym">Corvina albiflora</name>
    <dbReference type="NCBI Taxonomy" id="240163"/>
    <lineage>
        <taxon>Eukaryota</taxon>
        <taxon>Metazoa</taxon>
        <taxon>Chordata</taxon>
        <taxon>Craniata</taxon>
        <taxon>Vertebrata</taxon>
        <taxon>Euteleostomi</taxon>
        <taxon>Actinopterygii</taxon>
        <taxon>Neopterygii</taxon>
        <taxon>Teleostei</taxon>
        <taxon>Neoteleostei</taxon>
        <taxon>Acanthomorphata</taxon>
        <taxon>Eupercaria</taxon>
        <taxon>Sciaenidae</taxon>
        <taxon>Nibea</taxon>
    </lineage>
</organism>
<evidence type="ECO:0000313" key="1">
    <source>
        <dbReference type="EMBL" id="KAG8004063.1"/>
    </source>
</evidence>
<name>A0ACB7EQZ1_NIBAL</name>
<proteinExistence type="predicted"/>
<protein>
    <submittedName>
        <fullName evidence="1">Hemicentin-1</fullName>
    </submittedName>
</protein>
<accession>A0ACB7EQZ1</accession>
<dbReference type="Proteomes" id="UP000805704">
    <property type="component" value="Chromosome 3"/>
</dbReference>
<comment type="caution">
    <text evidence="1">The sequence shown here is derived from an EMBL/GenBank/DDBJ whole genome shotgun (WGS) entry which is preliminary data.</text>
</comment>
<sequence>MAAVIGLLLMLLRVSHGVETYCDGRQDGAQCYGALGGTVALQLMDSASEIFRYQLIKNKTVILGGGKNKTVLNVIADRSSFTPSDGTFRINDLSRTDGGEYTLRIFDSKGRGSELRTLQLTIQAPVSSVLLVSGCLSQGELRVFCSSEGGDSPQYSWTLDGHTLTDTQLLSGNNEANIITLKQDVSGQLACSVKNHVWKPTVMADRMELSVMELWEELWPSSLMDSASEIFKYQLIKTGRVILNGRKNKPVTNVIADRSSFTPSDGTFRINDLSRTDGGEYTLRIFDSNGRTSEPRTLQLTIQGEMRVSCSSEGGDSPQYSWTLDGHTLTDTQLLSGNNEANIITLKQDVSGQLACSVKNHVSRIATCGVRFIDCTFSNGMHISQRIHVTNNPLCIEPSTTSPTTTEDRSLLICGLRAAVVILILIGIAAYFAWKKKKYEKAEGSSVRRRMEDQENSVMMVEMRS</sequence>